<reference evidence="5 6" key="1">
    <citation type="submission" date="2023-07" db="EMBL/GenBank/DDBJ databases">
        <title>Genomic Encyclopedia of Type Strains, Phase IV (KMG-IV): sequencing the most valuable type-strain genomes for metagenomic binning, comparative biology and taxonomic classification.</title>
        <authorList>
            <person name="Goeker M."/>
        </authorList>
    </citation>
    <scope>NUCLEOTIDE SEQUENCE [LARGE SCALE GENOMIC DNA]</scope>
    <source>
        <strain evidence="5 6">B1-1</strain>
    </source>
</reference>
<dbReference type="InterPro" id="IPR011057">
    <property type="entry name" value="Mss4-like_sf"/>
</dbReference>
<evidence type="ECO:0000313" key="6">
    <source>
        <dbReference type="Proteomes" id="UP001223743"/>
    </source>
</evidence>
<dbReference type="PANTHER" id="PTHR28620">
    <property type="entry name" value="CENTROMERE PROTEIN V"/>
    <property type="match status" value="1"/>
</dbReference>
<dbReference type="RefSeq" id="WP_266284144.1">
    <property type="nucleotide sequence ID" value="NZ_JAPKNF010000004.1"/>
</dbReference>
<dbReference type="Proteomes" id="UP001223743">
    <property type="component" value="Unassembled WGS sequence"/>
</dbReference>
<evidence type="ECO:0000256" key="3">
    <source>
        <dbReference type="ARBA" id="ARBA00022833"/>
    </source>
</evidence>
<protein>
    <recommendedName>
        <fullName evidence="4">CENP-V/GFA domain-containing protein</fullName>
    </recommendedName>
</protein>
<name>A0ABU0MCC7_9HYPH</name>
<evidence type="ECO:0000259" key="4">
    <source>
        <dbReference type="PROSITE" id="PS51891"/>
    </source>
</evidence>
<accession>A0ABU0MCC7</accession>
<feature type="domain" description="CENP-V/GFA" evidence="4">
    <location>
        <begin position="7"/>
        <end position="115"/>
    </location>
</feature>
<dbReference type="SUPFAM" id="SSF51316">
    <property type="entry name" value="Mss4-like"/>
    <property type="match status" value="1"/>
</dbReference>
<dbReference type="InterPro" id="IPR006913">
    <property type="entry name" value="CENP-V/GFA"/>
</dbReference>
<gene>
    <name evidence="5" type="ORF">QO015_004180</name>
</gene>
<keyword evidence="2" id="KW-0479">Metal-binding</keyword>
<comment type="caution">
    <text evidence="5">The sequence shown here is derived from an EMBL/GenBank/DDBJ whole genome shotgun (WGS) entry which is preliminary data.</text>
</comment>
<keyword evidence="3" id="KW-0862">Zinc</keyword>
<dbReference type="EMBL" id="JAUSWJ010000001">
    <property type="protein sequence ID" value="MDQ0518567.1"/>
    <property type="molecule type" value="Genomic_DNA"/>
</dbReference>
<proteinExistence type="inferred from homology"/>
<evidence type="ECO:0000256" key="2">
    <source>
        <dbReference type="ARBA" id="ARBA00022723"/>
    </source>
</evidence>
<dbReference type="InterPro" id="IPR052355">
    <property type="entry name" value="CENP-V-like"/>
</dbReference>
<dbReference type="Gene3D" id="2.170.150.70">
    <property type="match status" value="1"/>
</dbReference>
<evidence type="ECO:0000256" key="1">
    <source>
        <dbReference type="ARBA" id="ARBA00005495"/>
    </source>
</evidence>
<keyword evidence="6" id="KW-1185">Reference proteome</keyword>
<evidence type="ECO:0000313" key="5">
    <source>
        <dbReference type="EMBL" id="MDQ0518567.1"/>
    </source>
</evidence>
<organism evidence="5 6">
    <name type="scientific">Kaistia geumhonensis</name>
    <dbReference type="NCBI Taxonomy" id="410839"/>
    <lineage>
        <taxon>Bacteria</taxon>
        <taxon>Pseudomonadati</taxon>
        <taxon>Pseudomonadota</taxon>
        <taxon>Alphaproteobacteria</taxon>
        <taxon>Hyphomicrobiales</taxon>
        <taxon>Kaistiaceae</taxon>
        <taxon>Kaistia</taxon>
    </lineage>
</organism>
<dbReference type="Pfam" id="PF04828">
    <property type="entry name" value="GFA"/>
    <property type="match status" value="1"/>
</dbReference>
<comment type="similarity">
    <text evidence="1">Belongs to the Gfa family.</text>
</comment>
<dbReference type="PROSITE" id="PS51891">
    <property type="entry name" value="CENP_V_GFA"/>
    <property type="match status" value="1"/>
</dbReference>
<sequence length="119" mass="12713">MADAGRVEGGCHCGAVRFEATGDFSSAISCNCSICQKRGHWLAFLPASAFTVTAGEALLTDYQFNQHVIHHLFCPRCGIEAFARGKTPDGGDMVAVNVRCIDGIDLSAVTVHPYDGRSH</sequence>
<dbReference type="PANTHER" id="PTHR28620:SF1">
    <property type="entry name" value="CENP-V_GFA DOMAIN-CONTAINING PROTEIN"/>
    <property type="match status" value="1"/>
</dbReference>